<evidence type="ECO:0000313" key="3">
    <source>
        <dbReference type="Proteomes" id="UP001056384"/>
    </source>
</evidence>
<organism evidence="2 3">
    <name type="scientific">Septoria linicola</name>
    <dbReference type="NCBI Taxonomy" id="215465"/>
    <lineage>
        <taxon>Eukaryota</taxon>
        <taxon>Fungi</taxon>
        <taxon>Dikarya</taxon>
        <taxon>Ascomycota</taxon>
        <taxon>Pezizomycotina</taxon>
        <taxon>Dothideomycetes</taxon>
        <taxon>Dothideomycetidae</taxon>
        <taxon>Mycosphaerellales</taxon>
        <taxon>Mycosphaerellaceae</taxon>
        <taxon>Septoria</taxon>
    </lineage>
</organism>
<reference evidence="2" key="1">
    <citation type="submission" date="2022-06" db="EMBL/GenBank/DDBJ databases">
        <title>Complete genome sequences of two strains of the flax pathogen Septoria linicola.</title>
        <authorList>
            <person name="Lapalu N."/>
            <person name="Simon A."/>
            <person name="Demenou B."/>
            <person name="Paumier D."/>
            <person name="Guillot M.-P."/>
            <person name="Gout L."/>
            <person name="Valade R."/>
        </authorList>
    </citation>
    <scope>NUCLEOTIDE SEQUENCE</scope>
    <source>
        <strain evidence="2">SE15195</strain>
    </source>
</reference>
<evidence type="ECO:0000313" key="2">
    <source>
        <dbReference type="EMBL" id="USW57293.1"/>
    </source>
</evidence>
<dbReference type="Proteomes" id="UP001056384">
    <property type="component" value="Chromosome 9"/>
</dbReference>
<sequence length="112" mass="12564">MFSSLQPSRPQVQHQQPRNPQYQQQTRAIQIGAGQPELVTAPRNQIEAMPPNQTTPHSAPPLPMYNPATMHPVFMMNNWKKTPFPLPINPAISPVAAGYVFPQIRPNMSTKL</sequence>
<feature type="region of interest" description="Disordered" evidence="1">
    <location>
        <begin position="1"/>
        <end position="27"/>
    </location>
</feature>
<dbReference type="EMBL" id="CP099426">
    <property type="protein sequence ID" value="USW57293.1"/>
    <property type="molecule type" value="Genomic_DNA"/>
</dbReference>
<feature type="compositionally biased region" description="Low complexity" evidence="1">
    <location>
        <begin position="9"/>
        <end position="27"/>
    </location>
</feature>
<keyword evidence="3" id="KW-1185">Reference proteome</keyword>
<proteinExistence type="predicted"/>
<evidence type="ECO:0000256" key="1">
    <source>
        <dbReference type="SAM" id="MobiDB-lite"/>
    </source>
</evidence>
<protein>
    <submittedName>
        <fullName evidence="2">Uncharacterized protein</fullName>
    </submittedName>
</protein>
<name>A0A9Q9B1Q5_9PEZI</name>
<accession>A0A9Q9B1Q5</accession>
<gene>
    <name evidence="2" type="ORF">Slin15195_G106120</name>
</gene>
<dbReference type="AlphaFoldDB" id="A0A9Q9B1Q5"/>